<evidence type="ECO:0000256" key="8">
    <source>
        <dbReference type="ARBA" id="ARBA00022475"/>
    </source>
</evidence>
<dbReference type="AlphaFoldDB" id="A0A5B8XD84"/>
<dbReference type="Pfam" id="PF01148">
    <property type="entry name" value="CTP_transf_1"/>
    <property type="match status" value="1"/>
</dbReference>
<evidence type="ECO:0000256" key="17">
    <source>
        <dbReference type="ARBA" id="ARBA00023264"/>
    </source>
</evidence>
<evidence type="ECO:0000256" key="2">
    <source>
        <dbReference type="ARBA" id="ARBA00004651"/>
    </source>
</evidence>
<keyword evidence="21" id="KW-1185">Reference proteome</keyword>
<evidence type="ECO:0000256" key="6">
    <source>
        <dbReference type="ARBA" id="ARBA00012487"/>
    </source>
</evidence>
<keyword evidence="9" id="KW-0444">Lipid biosynthesis</keyword>
<evidence type="ECO:0000256" key="19">
    <source>
        <dbReference type="SAM" id="Phobius"/>
    </source>
</evidence>
<protein>
    <recommendedName>
        <fullName evidence="7 18">Phosphatidate cytidylyltransferase</fullName>
        <ecNumber evidence="6 18">2.7.7.41</ecNumber>
    </recommendedName>
</protein>
<gene>
    <name evidence="20" type="ORF">Deia_00489</name>
</gene>
<evidence type="ECO:0000313" key="21">
    <source>
        <dbReference type="Proteomes" id="UP000321934"/>
    </source>
</evidence>
<dbReference type="InterPro" id="IPR000374">
    <property type="entry name" value="PC_trans"/>
</dbReference>
<dbReference type="UniPathway" id="UPA00557">
    <property type="reaction ID" value="UER00614"/>
</dbReference>
<evidence type="ECO:0000256" key="4">
    <source>
        <dbReference type="ARBA" id="ARBA00005189"/>
    </source>
</evidence>
<dbReference type="EMBL" id="CP029077">
    <property type="protein sequence ID" value="QED23288.1"/>
    <property type="molecule type" value="Genomic_DNA"/>
</dbReference>
<dbReference type="RefSeq" id="WP_146820569.1">
    <property type="nucleotide sequence ID" value="NZ_CP029077.1"/>
</dbReference>
<name>A0A5B8XD84_9RICK</name>
<keyword evidence="12 18" id="KW-0548">Nucleotidyltransferase</keyword>
<keyword evidence="16" id="KW-0594">Phospholipid biosynthesis</keyword>
<evidence type="ECO:0000256" key="16">
    <source>
        <dbReference type="ARBA" id="ARBA00023209"/>
    </source>
</evidence>
<comment type="subcellular location">
    <subcellularLocation>
        <location evidence="2">Cell membrane</location>
        <topology evidence="2">Multi-pass membrane protein</topology>
    </subcellularLocation>
</comment>
<proteinExistence type="inferred from homology"/>
<evidence type="ECO:0000256" key="3">
    <source>
        <dbReference type="ARBA" id="ARBA00005119"/>
    </source>
</evidence>
<dbReference type="PANTHER" id="PTHR46382">
    <property type="entry name" value="PHOSPHATIDATE CYTIDYLYLTRANSFERASE"/>
    <property type="match status" value="1"/>
</dbReference>
<feature type="transmembrane region" description="Helical" evidence="19">
    <location>
        <begin position="124"/>
        <end position="143"/>
    </location>
</feature>
<comment type="pathway">
    <text evidence="3 18">Phospholipid metabolism; CDP-diacylglycerol biosynthesis; CDP-diacylglycerol from sn-glycerol 3-phosphate: step 3/3.</text>
</comment>
<keyword evidence="14" id="KW-0443">Lipid metabolism</keyword>
<evidence type="ECO:0000256" key="13">
    <source>
        <dbReference type="ARBA" id="ARBA00022989"/>
    </source>
</evidence>
<dbReference type="GO" id="GO:0016024">
    <property type="term" value="P:CDP-diacylglycerol biosynthetic process"/>
    <property type="evidence" value="ECO:0007669"/>
    <property type="project" value="UniProtKB-UniPathway"/>
</dbReference>
<dbReference type="PANTHER" id="PTHR46382:SF1">
    <property type="entry name" value="PHOSPHATIDATE CYTIDYLYLTRANSFERASE"/>
    <property type="match status" value="1"/>
</dbReference>
<keyword evidence="11 18" id="KW-0812">Transmembrane</keyword>
<dbReference type="GO" id="GO:0004605">
    <property type="term" value="F:phosphatidate cytidylyltransferase activity"/>
    <property type="evidence" value="ECO:0007669"/>
    <property type="project" value="UniProtKB-EC"/>
</dbReference>
<feature type="transmembrane region" description="Helical" evidence="19">
    <location>
        <begin position="97"/>
        <end position="118"/>
    </location>
</feature>
<evidence type="ECO:0000256" key="9">
    <source>
        <dbReference type="ARBA" id="ARBA00022516"/>
    </source>
</evidence>
<evidence type="ECO:0000256" key="1">
    <source>
        <dbReference type="ARBA" id="ARBA00001698"/>
    </source>
</evidence>
<evidence type="ECO:0000256" key="5">
    <source>
        <dbReference type="ARBA" id="ARBA00010185"/>
    </source>
</evidence>
<evidence type="ECO:0000256" key="7">
    <source>
        <dbReference type="ARBA" id="ARBA00019373"/>
    </source>
</evidence>
<evidence type="ECO:0000256" key="11">
    <source>
        <dbReference type="ARBA" id="ARBA00022692"/>
    </source>
</evidence>
<dbReference type="OrthoDB" id="9799199at2"/>
<evidence type="ECO:0000256" key="10">
    <source>
        <dbReference type="ARBA" id="ARBA00022679"/>
    </source>
</evidence>
<feature type="transmembrane region" description="Helical" evidence="19">
    <location>
        <begin position="164"/>
        <end position="183"/>
    </location>
</feature>
<reference evidence="20 21" key="1">
    <citation type="journal article" date="2019" name="ISME J.">
        <title>Deianiraea, an extracellular bacterium associated with the ciliate Paramecium, suggests an alternative scenario for the evolution of Rickettsiales.</title>
        <authorList>
            <person name="Castelli M."/>
            <person name="Sabaneyeva E."/>
            <person name="Lanzoni O."/>
            <person name="Lebedeva N."/>
            <person name="Floriano A.M."/>
            <person name="Gaiarsa S."/>
            <person name="Benken K."/>
            <person name="Modeo L."/>
            <person name="Bandi C."/>
            <person name="Potekhin A."/>
            <person name="Sassera D."/>
            <person name="Petroni G."/>
        </authorList>
    </citation>
    <scope>NUCLEOTIDE SEQUENCE [LARGE SCALE GENOMIC DNA]</scope>
    <source>
        <strain evidence="20">CyL4-1</strain>
    </source>
</reference>
<comment type="catalytic activity">
    <reaction evidence="1 18">
        <text>a 1,2-diacyl-sn-glycero-3-phosphate + CTP + H(+) = a CDP-1,2-diacyl-sn-glycerol + diphosphate</text>
        <dbReference type="Rhea" id="RHEA:16229"/>
        <dbReference type="ChEBI" id="CHEBI:15378"/>
        <dbReference type="ChEBI" id="CHEBI:33019"/>
        <dbReference type="ChEBI" id="CHEBI:37563"/>
        <dbReference type="ChEBI" id="CHEBI:58332"/>
        <dbReference type="ChEBI" id="CHEBI:58608"/>
        <dbReference type="EC" id="2.7.7.41"/>
    </reaction>
</comment>
<evidence type="ECO:0000256" key="15">
    <source>
        <dbReference type="ARBA" id="ARBA00023136"/>
    </source>
</evidence>
<feature type="transmembrane region" description="Helical" evidence="19">
    <location>
        <begin position="189"/>
        <end position="211"/>
    </location>
</feature>
<accession>A0A5B8XD84</accession>
<dbReference type="GO" id="GO:0005886">
    <property type="term" value="C:plasma membrane"/>
    <property type="evidence" value="ECO:0007669"/>
    <property type="project" value="UniProtKB-SubCell"/>
</dbReference>
<organism evidence="20 21">
    <name type="scientific">Candidatus Deianiraea vastatrix</name>
    <dbReference type="NCBI Taxonomy" id="2163644"/>
    <lineage>
        <taxon>Bacteria</taxon>
        <taxon>Pseudomonadati</taxon>
        <taxon>Pseudomonadota</taxon>
        <taxon>Alphaproteobacteria</taxon>
        <taxon>Rickettsiales</taxon>
        <taxon>Candidatus Deianiraeaceae</taxon>
        <taxon>Candidatus Deianiraea</taxon>
    </lineage>
</organism>
<keyword evidence="10 18" id="KW-0808">Transferase</keyword>
<evidence type="ECO:0000313" key="20">
    <source>
        <dbReference type="EMBL" id="QED23288.1"/>
    </source>
</evidence>
<keyword evidence="15 19" id="KW-0472">Membrane</keyword>
<dbReference type="Proteomes" id="UP000321934">
    <property type="component" value="Chromosome"/>
</dbReference>
<dbReference type="PROSITE" id="PS01315">
    <property type="entry name" value="CDS"/>
    <property type="match status" value="1"/>
</dbReference>
<sequence>MSNYIKTFLGILAALCIKFVNFVKEISIILQKTIAADENMQKRIYSGGVFGLIFVICILVGGIAFNCLMLLLTLVAYHEWLEIISILKNNVKKYQTWLFMGVAYIGIPVACLVTISGYTKGSSIIFWYFCVIWATDCGAYFVGKRFGGRKLAPKISPGKTLSGAIGGLISGIVVGVFMYFTLIKTPFNIGIFNAGVAALFISIFAQMSDLLESYIKRKFNIKDSGNIIPGHGGIMDRMDSITLSAPFLFIILNNVGAQYF</sequence>
<comment type="pathway">
    <text evidence="4">Lipid metabolism.</text>
</comment>
<evidence type="ECO:0000256" key="12">
    <source>
        <dbReference type="ARBA" id="ARBA00022695"/>
    </source>
</evidence>
<keyword evidence="13 19" id="KW-1133">Transmembrane helix</keyword>
<dbReference type="EC" id="2.7.7.41" evidence="6 18"/>
<keyword evidence="8" id="KW-1003">Cell membrane</keyword>
<evidence type="ECO:0000256" key="18">
    <source>
        <dbReference type="RuleBase" id="RU003938"/>
    </source>
</evidence>
<keyword evidence="17" id="KW-1208">Phospholipid metabolism</keyword>
<evidence type="ECO:0000256" key="14">
    <source>
        <dbReference type="ARBA" id="ARBA00023098"/>
    </source>
</evidence>
<comment type="similarity">
    <text evidence="5 18">Belongs to the CDS family.</text>
</comment>
<feature type="transmembrane region" description="Helical" evidence="19">
    <location>
        <begin position="49"/>
        <end position="77"/>
    </location>
</feature>